<comment type="function">
    <text evidence="23">Receptor kinase that detects X.oryzae pv. oryzae protein Ax21 to promote innate immunity. Following X.oryzae pv. oryzae protein Ax21 detection, undergoes cleavage, releasing the processed protein kinase Xa21 chain.</text>
</comment>
<dbReference type="OrthoDB" id="676979at2759"/>
<evidence type="ECO:0000256" key="20">
    <source>
        <dbReference type="ARBA" id="ARBA00023180"/>
    </source>
</evidence>
<dbReference type="InterPro" id="IPR000719">
    <property type="entry name" value="Prot_kinase_dom"/>
</dbReference>
<evidence type="ECO:0000256" key="15">
    <source>
        <dbReference type="ARBA" id="ARBA00022777"/>
    </source>
</evidence>
<keyword evidence="18 27" id="KW-0472">Membrane</keyword>
<dbReference type="FunFam" id="3.30.200.20:FF:000432">
    <property type="entry name" value="LRR receptor-like serine/threonine-protein kinase EFR"/>
    <property type="match status" value="1"/>
</dbReference>
<dbReference type="AlphaFoldDB" id="A0A843VZ08"/>
<keyword evidence="12 28" id="KW-0732">Signal</keyword>
<keyword evidence="14 26" id="KW-0547">Nucleotide-binding</keyword>
<evidence type="ECO:0000256" key="25">
    <source>
        <dbReference type="ARBA" id="ARBA00072040"/>
    </source>
</evidence>
<name>A0A843VZ08_COLES</name>
<comment type="function">
    <text evidence="24">The processed protein kinase Xa21 chain released by protein cleavage after X.oryzae pv. oryzae protein Ax21 detection translocates into the nucleus where it can bind and regulate WRKY62, a transcription factor. Confers resistance to the bacterial pathogen X.oryzae pv. oryzae (Xoo).</text>
</comment>
<dbReference type="EMBL" id="NMUH01002037">
    <property type="protein sequence ID" value="MQL97353.1"/>
    <property type="molecule type" value="Genomic_DNA"/>
</dbReference>
<comment type="catalytic activity">
    <reaction evidence="22">
        <text>L-seryl-[protein] + ATP = O-phospho-L-seryl-[protein] + ADP + H(+)</text>
        <dbReference type="Rhea" id="RHEA:17989"/>
        <dbReference type="Rhea" id="RHEA-COMP:9863"/>
        <dbReference type="Rhea" id="RHEA-COMP:11604"/>
        <dbReference type="ChEBI" id="CHEBI:15378"/>
        <dbReference type="ChEBI" id="CHEBI:29999"/>
        <dbReference type="ChEBI" id="CHEBI:30616"/>
        <dbReference type="ChEBI" id="CHEBI:83421"/>
        <dbReference type="ChEBI" id="CHEBI:456216"/>
        <dbReference type="EC" id="2.7.11.1"/>
    </reaction>
</comment>
<dbReference type="InterPro" id="IPR017441">
    <property type="entry name" value="Protein_kinase_ATP_BS"/>
</dbReference>
<dbReference type="PROSITE" id="PS00107">
    <property type="entry name" value="PROTEIN_KINASE_ATP"/>
    <property type="match status" value="1"/>
</dbReference>
<evidence type="ECO:0000256" key="7">
    <source>
        <dbReference type="ARBA" id="ARBA00022527"/>
    </source>
</evidence>
<protein>
    <recommendedName>
        <fullName evidence="25">Receptor kinase-like protein Xa21</fullName>
        <ecNumber evidence="5">2.7.11.1</ecNumber>
    </recommendedName>
</protein>
<evidence type="ECO:0000256" key="18">
    <source>
        <dbReference type="ARBA" id="ARBA00023136"/>
    </source>
</evidence>
<proteinExistence type="inferred from homology"/>
<dbReference type="InterPro" id="IPR008271">
    <property type="entry name" value="Ser/Thr_kinase_AS"/>
</dbReference>
<dbReference type="InterPro" id="IPR032675">
    <property type="entry name" value="LRR_dom_sf"/>
</dbReference>
<dbReference type="InterPro" id="IPR001245">
    <property type="entry name" value="Ser-Thr/Tyr_kinase_cat_dom"/>
</dbReference>
<evidence type="ECO:0000256" key="16">
    <source>
        <dbReference type="ARBA" id="ARBA00022840"/>
    </source>
</evidence>
<dbReference type="FunFam" id="3.80.10.10:FF:000095">
    <property type="entry name" value="LRR receptor-like serine/threonine-protein kinase GSO1"/>
    <property type="match status" value="1"/>
</dbReference>
<keyword evidence="10" id="KW-0808">Transferase</keyword>
<dbReference type="FunFam" id="1.10.510.10:FF:000358">
    <property type="entry name" value="Putative leucine-rich repeat receptor-like serine/threonine-protein kinase"/>
    <property type="match status" value="1"/>
</dbReference>
<evidence type="ECO:0000256" key="9">
    <source>
        <dbReference type="ARBA" id="ARBA00022614"/>
    </source>
</evidence>
<evidence type="ECO:0000256" key="19">
    <source>
        <dbReference type="ARBA" id="ARBA00023170"/>
    </source>
</evidence>
<keyword evidence="15" id="KW-0418">Kinase</keyword>
<evidence type="ECO:0000256" key="6">
    <source>
        <dbReference type="ARBA" id="ARBA00022475"/>
    </source>
</evidence>
<organism evidence="30 31">
    <name type="scientific">Colocasia esculenta</name>
    <name type="common">Wild taro</name>
    <name type="synonym">Arum esculentum</name>
    <dbReference type="NCBI Taxonomy" id="4460"/>
    <lineage>
        <taxon>Eukaryota</taxon>
        <taxon>Viridiplantae</taxon>
        <taxon>Streptophyta</taxon>
        <taxon>Embryophyta</taxon>
        <taxon>Tracheophyta</taxon>
        <taxon>Spermatophyta</taxon>
        <taxon>Magnoliopsida</taxon>
        <taxon>Liliopsida</taxon>
        <taxon>Araceae</taxon>
        <taxon>Aroideae</taxon>
        <taxon>Colocasieae</taxon>
        <taxon>Colocasia</taxon>
    </lineage>
</organism>
<evidence type="ECO:0000256" key="2">
    <source>
        <dbReference type="ARBA" id="ARBA00004389"/>
    </source>
</evidence>
<keyword evidence="19" id="KW-0675">Receptor</keyword>
<evidence type="ECO:0000256" key="8">
    <source>
        <dbReference type="ARBA" id="ARBA00022553"/>
    </source>
</evidence>
<keyword evidence="16 26" id="KW-0067">ATP-binding</keyword>
<evidence type="ECO:0000256" key="10">
    <source>
        <dbReference type="ARBA" id="ARBA00022679"/>
    </source>
</evidence>
<dbReference type="InterPro" id="IPR003591">
    <property type="entry name" value="Leu-rich_rpt_typical-subtyp"/>
</dbReference>
<evidence type="ECO:0000256" key="21">
    <source>
        <dbReference type="ARBA" id="ARBA00047899"/>
    </source>
</evidence>
<evidence type="ECO:0000256" key="13">
    <source>
        <dbReference type="ARBA" id="ARBA00022737"/>
    </source>
</evidence>
<keyword evidence="31" id="KW-1185">Reference proteome</keyword>
<dbReference type="EC" id="2.7.11.1" evidence="5"/>
<reference evidence="30" key="1">
    <citation type="submission" date="2017-07" db="EMBL/GenBank/DDBJ databases">
        <title>Taro Niue Genome Assembly and Annotation.</title>
        <authorList>
            <person name="Atibalentja N."/>
            <person name="Keating K."/>
            <person name="Fields C.J."/>
        </authorList>
    </citation>
    <scope>NUCLEOTIDE SEQUENCE</scope>
    <source>
        <strain evidence="30">Niue_2</strain>
        <tissue evidence="30">Leaf</tissue>
    </source>
</reference>
<evidence type="ECO:0000256" key="17">
    <source>
        <dbReference type="ARBA" id="ARBA00022989"/>
    </source>
</evidence>
<dbReference type="SMART" id="SM00220">
    <property type="entry name" value="S_TKc"/>
    <property type="match status" value="1"/>
</dbReference>
<dbReference type="GO" id="GO:0005886">
    <property type="term" value="C:plasma membrane"/>
    <property type="evidence" value="ECO:0007669"/>
    <property type="project" value="UniProtKB-SubCell"/>
</dbReference>
<dbReference type="SUPFAM" id="SSF52058">
    <property type="entry name" value="L domain-like"/>
    <property type="match status" value="2"/>
</dbReference>
<evidence type="ECO:0000256" key="23">
    <source>
        <dbReference type="ARBA" id="ARBA00054320"/>
    </source>
</evidence>
<sequence>MACLIVISAYVLLISCLACYPATCSSESAVRVASPTGNSGDRMALLTFKTSLTRDPSRALASWNDTLPLCRWRGVRCGRGHRDRVTELQLPSLGLSGPISTSLANLTFLRRLDLSNNSFRRHIPAELGRLSRLRDLNLSFNSLAGEIPTTLANCSHLEQIDLVDNVLVGVVPPSFSSLSSLQVLSLARNRLGGYLSPWLAGNLTSLTVLELSTNFLIGAIPSTVGALISLYWFNVADNNLKGTIPSSLYNLSSLVFLDLGSNQRLSGTLPSDMGVSLPNLQFLSLSRNQFHGSIPSSLPNASALSVIQLSGNNFSGVIPSRLGTLDGLIHLRLSSNQLETKDDVHDLSFLITSLTNCTRLETLLLLDNNLEGVLPSTISNLSKSILTFGVGDNRISGSIPEGIGDLTGLTRLHLGDSLLEGTIPPAIGKLHNLVLLYLPGNQLSGQIPSSMSNLTQLNQCIIDSNTLQGGIPPSLVNLQKLQFLSLSNNKLSGSIPKELFSISSLSIGLDLSKNSLSGVLPTEVGKMTDLNMMDISDNNLSGEIPATLGDCEHLVYLGMRGNTFNGIIPQSFSKLRGLEELDLSRNNLTGGIPDFLQNFLALRYLNLSFNDFDGEVPKGGIFQNASATSVMGNHKLCGGILEFRLNACSPGARNVGRHGHIPWKTVIIVLSTVGFCLVALFLYLIFSHCLRGKVLHPKAPAREMLPRVSYSELFKATEGFSSNNLIGVGSFGCVYRANINLTEPNGGQLVAVKVINLQRRGALKSFMAECEALRNIRHRNLLKILTSCSSTDFSGNDFKALVFEFMPRGSLEQWLHPSESENGRNQYYLNLAQRLSIAVDVASALTYLHQYNYEPIIHCDLKPSNILLDNDMIAHVSDFGIARFLTNDDNRNPSSSLVLRGSIGYIAPEYGMRCKASTKGDVFSYGVLLLEMVTGRKPTDACFGNDLTIHKFVDMAFPEHVLGIVDPDLLREEDGTTADDTMPSLNDVKQERKICLVSMARLGLMCSKESPKQRMQMEAVTREIIAIRDAFLDN</sequence>
<comment type="similarity">
    <text evidence="4">Belongs to the protein kinase superfamily. Ser/Thr protein kinase family.</text>
</comment>
<dbReference type="Pfam" id="PF00560">
    <property type="entry name" value="LRR_1"/>
    <property type="match status" value="7"/>
</dbReference>
<dbReference type="PROSITE" id="PS00108">
    <property type="entry name" value="PROTEIN_KINASE_ST"/>
    <property type="match status" value="1"/>
</dbReference>
<keyword evidence="9" id="KW-0433">Leucine-rich repeat</keyword>
<evidence type="ECO:0000313" key="30">
    <source>
        <dbReference type="EMBL" id="MQL97353.1"/>
    </source>
</evidence>
<keyword evidence="8" id="KW-0597">Phosphoprotein</keyword>
<dbReference type="GO" id="GO:0005789">
    <property type="term" value="C:endoplasmic reticulum membrane"/>
    <property type="evidence" value="ECO:0007669"/>
    <property type="project" value="UniProtKB-SubCell"/>
</dbReference>
<feature type="domain" description="Protein kinase" evidence="29">
    <location>
        <begin position="720"/>
        <end position="1032"/>
    </location>
</feature>
<dbReference type="InterPro" id="IPR051809">
    <property type="entry name" value="Plant_receptor-like_S/T_kinase"/>
</dbReference>
<keyword evidence="6" id="KW-1003">Cell membrane</keyword>
<dbReference type="FunFam" id="3.80.10.10:FF:000288">
    <property type="entry name" value="LRR receptor-like serine/threonine-protein kinase EFR"/>
    <property type="match status" value="1"/>
</dbReference>
<keyword evidence="20" id="KW-0325">Glycoprotein</keyword>
<dbReference type="PANTHER" id="PTHR27008:SF596">
    <property type="entry name" value="OS02G0215500 PROTEIN"/>
    <property type="match status" value="1"/>
</dbReference>
<evidence type="ECO:0000256" key="14">
    <source>
        <dbReference type="ARBA" id="ARBA00022741"/>
    </source>
</evidence>
<dbReference type="Pfam" id="PF08263">
    <property type="entry name" value="LRRNT_2"/>
    <property type="match status" value="1"/>
</dbReference>
<evidence type="ECO:0000256" key="24">
    <source>
        <dbReference type="ARBA" id="ARBA00056628"/>
    </source>
</evidence>
<dbReference type="InterPro" id="IPR011009">
    <property type="entry name" value="Kinase-like_dom_sf"/>
</dbReference>
<evidence type="ECO:0000256" key="26">
    <source>
        <dbReference type="PROSITE-ProRule" id="PRU10141"/>
    </source>
</evidence>
<evidence type="ECO:0000256" key="3">
    <source>
        <dbReference type="ARBA" id="ARBA00004479"/>
    </source>
</evidence>
<dbReference type="InterPro" id="IPR001611">
    <property type="entry name" value="Leu-rich_rpt"/>
</dbReference>
<dbReference type="SUPFAM" id="SSF56112">
    <property type="entry name" value="Protein kinase-like (PK-like)"/>
    <property type="match status" value="1"/>
</dbReference>
<dbReference type="SMART" id="SM00369">
    <property type="entry name" value="LRR_TYP"/>
    <property type="match status" value="8"/>
</dbReference>
<dbReference type="Pfam" id="PF13855">
    <property type="entry name" value="LRR_8"/>
    <property type="match status" value="1"/>
</dbReference>
<comment type="subcellular location">
    <subcellularLocation>
        <location evidence="1">Cell membrane</location>
        <topology evidence="1">Single-pass membrane protein</topology>
    </subcellularLocation>
    <subcellularLocation>
        <location evidence="2">Endoplasmic reticulum membrane</location>
        <topology evidence="2">Single-pass membrane protein</topology>
    </subcellularLocation>
    <subcellularLocation>
        <location evidence="3">Membrane</location>
        <topology evidence="3">Single-pass type I membrane protein</topology>
    </subcellularLocation>
</comment>
<comment type="catalytic activity">
    <reaction evidence="21">
        <text>L-threonyl-[protein] + ATP = O-phospho-L-threonyl-[protein] + ADP + H(+)</text>
        <dbReference type="Rhea" id="RHEA:46608"/>
        <dbReference type="Rhea" id="RHEA-COMP:11060"/>
        <dbReference type="Rhea" id="RHEA-COMP:11605"/>
        <dbReference type="ChEBI" id="CHEBI:15378"/>
        <dbReference type="ChEBI" id="CHEBI:30013"/>
        <dbReference type="ChEBI" id="CHEBI:30616"/>
        <dbReference type="ChEBI" id="CHEBI:61977"/>
        <dbReference type="ChEBI" id="CHEBI:456216"/>
        <dbReference type="EC" id="2.7.11.1"/>
    </reaction>
</comment>
<accession>A0A843VZ08</accession>
<feature type="binding site" evidence="26">
    <location>
        <position position="753"/>
    </location>
    <ligand>
        <name>ATP</name>
        <dbReference type="ChEBI" id="CHEBI:30616"/>
    </ligand>
</feature>
<evidence type="ECO:0000313" key="31">
    <source>
        <dbReference type="Proteomes" id="UP000652761"/>
    </source>
</evidence>
<keyword evidence="7" id="KW-0723">Serine/threonine-protein kinase</keyword>
<keyword evidence="17 27" id="KW-1133">Transmembrane helix</keyword>
<evidence type="ECO:0000256" key="12">
    <source>
        <dbReference type="ARBA" id="ARBA00022729"/>
    </source>
</evidence>
<feature type="signal peptide" evidence="28">
    <location>
        <begin position="1"/>
        <end position="18"/>
    </location>
</feature>
<evidence type="ECO:0000256" key="5">
    <source>
        <dbReference type="ARBA" id="ARBA00012513"/>
    </source>
</evidence>
<evidence type="ECO:0000256" key="28">
    <source>
        <dbReference type="SAM" id="SignalP"/>
    </source>
</evidence>
<dbReference type="Gene3D" id="3.80.10.10">
    <property type="entry name" value="Ribonuclease Inhibitor"/>
    <property type="match status" value="3"/>
</dbReference>
<keyword evidence="13" id="KW-0677">Repeat</keyword>
<dbReference type="Proteomes" id="UP000652761">
    <property type="component" value="Unassembled WGS sequence"/>
</dbReference>
<dbReference type="PANTHER" id="PTHR27008">
    <property type="entry name" value="OS04G0122200 PROTEIN"/>
    <property type="match status" value="1"/>
</dbReference>
<dbReference type="InterPro" id="IPR013210">
    <property type="entry name" value="LRR_N_plant-typ"/>
</dbReference>
<evidence type="ECO:0000259" key="29">
    <source>
        <dbReference type="PROSITE" id="PS50011"/>
    </source>
</evidence>
<dbReference type="Gene3D" id="3.30.200.20">
    <property type="entry name" value="Phosphorylase Kinase, domain 1"/>
    <property type="match status" value="1"/>
</dbReference>
<dbReference type="Pfam" id="PF07714">
    <property type="entry name" value="PK_Tyr_Ser-Thr"/>
    <property type="match status" value="1"/>
</dbReference>
<dbReference type="GO" id="GO:0004674">
    <property type="term" value="F:protein serine/threonine kinase activity"/>
    <property type="evidence" value="ECO:0007669"/>
    <property type="project" value="UniProtKB-KW"/>
</dbReference>
<feature type="transmembrane region" description="Helical" evidence="27">
    <location>
        <begin position="666"/>
        <end position="686"/>
    </location>
</feature>
<keyword evidence="11 27" id="KW-0812">Transmembrane</keyword>
<evidence type="ECO:0000256" key="22">
    <source>
        <dbReference type="ARBA" id="ARBA00048679"/>
    </source>
</evidence>
<gene>
    <name evidence="30" type="ORF">Taro_030046</name>
</gene>
<dbReference type="Gene3D" id="1.10.510.10">
    <property type="entry name" value="Transferase(Phosphotransferase) domain 1"/>
    <property type="match status" value="1"/>
</dbReference>
<evidence type="ECO:0000256" key="11">
    <source>
        <dbReference type="ARBA" id="ARBA00022692"/>
    </source>
</evidence>
<dbReference type="GO" id="GO:0005524">
    <property type="term" value="F:ATP binding"/>
    <property type="evidence" value="ECO:0007669"/>
    <property type="project" value="UniProtKB-UniRule"/>
</dbReference>
<evidence type="ECO:0000256" key="27">
    <source>
        <dbReference type="SAM" id="Phobius"/>
    </source>
</evidence>
<evidence type="ECO:0000256" key="1">
    <source>
        <dbReference type="ARBA" id="ARBA00004162"/>
    </source>
</evidence>
<feature type="chain" id="PRO_5032415350" description="Receptor kinase-like protein Xa21" evidence="28">
    <location>
        <begin position="19"/>
        <end position="1034"/>
    </location>
</feature>
<comment type="caution">
    <text evidence="30">The sequence shown here is derived from an EMBL/GenBank/DDBJ whole genome shotgun (WGS) entry which is preliminary data.</text>
</comment>
<evidence type="ECO:0000256" key="4">
    <source>
        <dbReference type="ARBA" id="ARBA00008684"/>
    </source>
</evidence>
<dbReference type="PROSITE" id="PS50011">
    <property type="entry name" value="PROTEIN_KINASE_DOM"/>
    <property type="match status" value="1"/>
</dbReference>